<protein>
    <submittedName>
        <fullName evidence="2">Uncharacterized protein</fullName>
    </submittedName>
</protein>
<sequence>MESDQVKKIQLEPKPGKKNTVNNTTGRDVDVTVHFHSGSSVTFFLPTNGSFSFVTQGDVGDIDMHFRPPLSGPRLIS</sequence>
<proteinExistence type="predicted"/>
<evidence type="ECO:0000313" key="2">
    <source>
        <dbReference type="EMBL" id="OWQ53986.1"/>
    </source>
</evidence>
<dbReference type="AlphaFoldDB" id="A0A246HMY5"/>
<dbReference type="OrthoDB" id="9892750at2"/>
<dbReference type="Proteomes" id="UP000198157">
    <property type="component" value="Unassembled WGS sequence"/>
</dbReference>
<feature type="region of interest" description="Disordered" evidence="1">
    <location>
        <begin position="1"/>
        <end position="25"/>
    </location>
</feature>
<gene>
    <name evidence="2" type="ORF">CEE60_10010</name>
</gene>
<name>A0A246HMY5_STEMA</name>
<feature type="compositionally biased region" description="Basic and acidic residues" evidence="1">
    <location>
        <begin position="1"/>
        <end position="15"/>
    </location>
</feature>
<dbReference type="EMBL" id="NIVS01000020">
    <property type="protein sequence ID" value="OWQ53986.1"/>
    <property type="molecule type" value="Genomic_DNA"/>
</dbReference>
<organism evidence="2 3">
    <name type="scientific">Stenotrophomonas maltophilia</name>
    <name type="common">Pseudomonas maltophilia</name>
    <name type="synonym">Xanthomonas maltophilia</name>
    <dbReference type="NCBI Taxonomy" id="40324"/>
    <lineage>
        <taxon>Bacteria</taxon>
        <taxon>Pseudomonadati</taxon>
        <taxon>Pseudomonadota</taxon>
        <taxon>Gammaproteobacteria</taxon>
        <taxon>Lysobacterales</taxon>
        <taxon>Lysobacteraceae</taxon>
        <taxon>Stenotrophomonas</taxon>
        <taxon>Stenotrophomonas maltophilia group</taxon>
    </lineage>
</organism>
<reference evidence="2 3" key="1">
    <citation type="submission" date="2017-06" db="EMBL/GenBank/DDBJ databases">
        <authorList>
            <person name="Kim H.J."/>
            <person name="Triplett B.A."/>
        </authorList>
    </citation>
    <scope>NUCLEOTIDE SEQUENCE [LARGE SCALE GENOMIC DNA]</scope>
    <source>
        <strain evidence="2 3">13146</strain>
    </source>
</reference>
<evidence type="ECO:0000313" key="3">
    <source>
        <dbReference type="Proteomes" id="UP000198157"/>
    </source>
</evidence>
<comment type="caution">
    <text evidence="2">The sequence shown here is derived from an EMBL/GenBank/DDBJ whole genome shotgun (WGS) entry which is preliminary data.</text>
</comment>
<accession>A0A246HMY5</accession>
<evidence type="ECO:0000256" key="1">
    <source>
        <dbReference type="SAM" id="MobiDB-lite"/>
    </source>
</evidence>